<dbReference type="InterPro" id="IPR023296">
    <property type="entry name" value="Glyco_hydro_beta-prop_sf"/>
</dbReference>
<keyword evidence="9" id="KW-1185">Reference proteome</keyword>
<evidence type="ECO:0000256" key="5">
    <source>
        <dbReference type="SAM" id="SignalP"/>
    </source>
</evidence>
<protein>
    <recommendedName>
        <fullName evidence="4">Sucrose-6-phosphate hydrolase</fullName>
        <ecNumber evidence="4">3.2.1.26</ecNumber>
    </recommendedName>
</protein>
<evidence type="ECO:0000256" key="4">
    <source>
        <dbReference type="RuleBase" id="RU362110"/>
    </source>
</evidence>
<accession>A0ABN8ATR1</accession>
<evidence type="ECO:0000313" key="9">
    <source>
        <dbReference type="Proteomes" id="UP001153292"/>
    </source>
</evidence>
<dbReference type="InterPro" id="IPR006232">
    <property type="entry name" value="Suc6P_hydrolase"/>
</dbReference>
<dbReference type="Gene3D" id="2.60.120.560">
    <property type="entry name" value="Exo-inulinase, domain 1"/>
    <property type="match status" value="1"/>
</dbReference>
<keyword evidence="2 4" id="KW-0378">Hydrolase</keyword>
<comment type="similarity">
    <text evidence="1 4">Belongs to the glycosyl hydrolase 32 family.</text>
</comment>
<evidence type="ECO:0000256" key="1">
    <source>
        <dbReference type="ARBA" id="ARBA00009902"/>
    </source>
</evidence>
<name>A0ABN8ATR1_CHISP</name>
<evidence type="ECO:0000256" key="2">
    <source>
        <dbReference type="ARBA" id="ARBA00022801"/>
    </source>
</evidence>
<evidence type="ECO:0000259" key="7">
    <source>
        <dbReference type="Pfam" id="PF08244"/>
    </source>
</evidence>
<feature type="signal peptide" evidence="5">
    <location>
        <begin position="1"/>
        <end position="15"/>
    </location>
</feature>
<dbReference type="PANTHER" id="PTHR43101">
    <property type="entry name" value="BETA-FRUCTOSIDASE"/>
    <property type="match status" value="1"/>
</dbReference>
<reference evidence="8" key="1">
    <citation type="submission" date="2021-12" db="EMBL/GenBank/DDBJ databases">
        <authorList>
            <person name="King R."/>
        </authorList>
    </citation>
    <scope>NUCLEOTIDE SEQUENCE</scope>
</reference>
<proteinExistence type="inferred from homology"/>
<dbReference type="Pfam" id="PF00251">
    <property type="entry name" value="Glyco_hydro_32N"/>
    <property type="match status" value="1"/>
</dbReference>
<sequence>MEVLYLLTLIIVVSAELVQDLAHVEAFIKEKRYVLKKKFRPLYHISSPVGWLNSPSGFTYFRHRFHVFYQYHPYNGAWGSIQWGQAISENLVDWVHYPPALLPKDHYDKHGCLAGSATIHNNYLTLFYTGHVLAYNKTIHTQNIAISSDGLIFQKYIYNPVVRQAPPGVNEFRNPKIWRFRAHWYMLVGTSSENHEGQLALYTSPDMFHWKFNSTVAQSYGDIGHTWENPDFFELENQHVLILSVQGIQGDSYRFKNLYQTGYVVGNFNYQTLSFENLEVSLDTFAELDFGHDFYAAQTMNALDGRRLLIAWLGMWDSEFVEARDGWASLLTIVRELRLTSHGRLLMTPVREMEELRTEILENAWYSPGETFHAGAKAFELVVNASCSFYDAALIFEWSGERQYSIYYVSDRGRVSVDRGGADGVRHADWAPAGQLKWRIFIDASSIEVFCGDGEVVFSSRIYPKKGIRIRVGGEMQLHVTQYKLRRSVNYDEKLRQYLKNNFANKIKLY</sequence>
<dbReference type="InterPro" id="IPR013189">
    <property type="entry name" value="Glyco_hydro_32_C"/>
</dbReference>
<dbReference type="NCBIfam" id="TIGR01322">
    <property type="entry name" value="scrB_fam"/>
    <property type="match status" value="1"/>
</dbReference>
<organism evidence="8 9">
    <name type="scientific">Chilo suppressalis</name>
    <name type="common">Asiatic rice borer moth</name>
    <dbReference type="NCBI Taxonomy" id="168631"/>
    <lineage>
        <taxon>Eukaryota</taxon>
        <taxon>Metazoa</taxon>
        <taxon>Ecdysozoa</taxon>
        <taxon>Arthropoda</taxon>
        <taxon>Hexapoda</taxon>
        <taxon>Insecta</taxon>
        <taxon>Pterygota</taxon>
        <taxon>Neoptera</taxon>
        <taxon>Endopterygota</taxon>
        <taxon>Lepidoptera</taxon>
        <taxon>Glossata</taxon>
        <taxon>Ditrysia</taxon>
        <taxon>Pyraloidea</taxon>
        <taxon>Crambidae</taxon>
        <taxon>Crambinae</taxon>
        <taxon>Chilo</taxon>
    </lineage>
</organism>
<evidence type="ECO:0000259" key="6">
    <source>
        <dbReference type="Pfam" id="PF00251"/>
    </source>
</evidence>
<dbReference type="PANTHER" id="PTHR43101:SF1">
    <property type="entry name" value="BETA-FRUCTOSIDASE"/>
    <property type="match status" value="1"/>
</dbReference>
<comment type="catalytic activity">
    <reaction evidence="4">
        <text>Hydrolysis of terminal non-reducing beta-D-fructofuranoside residues in beta-D-fructofuranosides.</text>
        <dbReference type="EC" id="3.2.1.26"/>
    </reaction>
</comment>
<dbReference type="InterPro" id="IPR001362">
    <property type="entry name" value="Glyco_hydro_32"/>
</dbReference>
<dbReference type="EMBL" id="OU963903">
    <property type="protein sequence ID" value="CAH0398049.1"/>
    <property type="molecule type" value="Genomic_DNA"/>
</dbReference>
<dbReference type="InterPro" id="IPR013148">
    <property type="entry name" value="Glyco_hydro_32_N"/>
</dbReference>
<dbReference type="Proteomes" id="UP001153292">
    <property type="component" value="Chromosome 10"/>
</dbReference>
<keyword evidence="3 4" id="KW-0326">Glycosidase</keyword>
<evidence type="ECO:0000256" key="3">
    <source>
        <dbReference type="ARBA" id="ARBA00023295"/>
    </source>
</evidence>
<dbReference type="EC" id="3.2.1.26" evidence="4"/>
<feature type="domain" description="Glycosyl hydrolase family 32 C-terminal" evidence="7">
    <location>
        <begin position="375"/>
        <end position="470"/>
    </location>
</feature>
<keyword evidence="5" id="KW-0732">Signal</keyword>
<feature type="chain" id="PRO_5045471866" description="Sucrose-6-phosphate hydrolase" evidence="5">
    <location>
        <begin position="16"/>
        <end position="510"/>
    </location>
</feature>
<evidence type="ECO:0000313" key="8">
    <source>
        <dbReference type="EMBL" id="CAH0398049.1"/>
    </source>
</evidence>
<dbReference type="CDD" id="cd08996">
    <property type="entry name" value="GH32_FFase"/>
    <property type="match status" value="1"/>
</dbReference>
<dbReference type="SUPFAM" id="SSF75005">
    <property type="entry name" value="Arabinanase/levansucrase/invertase"/>
    <property type="match status" value="1"/>
</dbReference>
<dbReference type="SUPFAM" id="SSF49899">
    <property type="entry name" value="Concanavalin A-like lectins/glucanases"/>
    <property type="match status" value="1"/>
</dbReference>
<dbReference type="InterPro" id="IPR013320">
    <property type="entry name" value="ConA-like_dom_sf"/>
</dbReference>
<feature type="domain" description="Glycosyl hydrolase family 32 N-terminal" evidence="6">
    <location>
        <begin position="44"/>
        <end position="349"/>
    </location>
</feature>
<dbReference type="SMART" id="SM00640">
    <property type="entry name" value="Glyco_32"/>
    <property type="match status" value="1"/>
</dbReference>
<gene>
    <name evidence="8" type="ORF">CHILSU_LOCUS1156</name>
</gene>
<dbReference type="InterPro" id="IPR051214">
    <property type="entry name" value="GH32_Enzymes"/>
</dbReference>
<dbReference type="Gene3D" id="2.115.10.20">
    <property type="entry name" value="Glycosyl hydrolase domain, family 43"/>
    <property type="match status" value="1"/>
</dbReference>
<dbReference type="Pfam" id="PF08244">
    <property type="entry name" value="Glyco_hydro_32C"/>
    <property type="match status" value="1"/>
</dbReference>